<name>A0ACB7PIK9_9PEZI</name>
<accession>A0ACB7PIK9</accession>
<keyword evidence="2" id="KW-1185">Reference proteome</keyword>
<evidence type="ECO:0000313" key="1">
    <source>
        <dbReference type="EMBL" id="KAH6641792.1"/>
    </source>
</evidence>
<gene>
    <name evidence="1" type="ORF">F5144DRAFT_148397</name>
</gene>
<protein>
    <submittedName>
        <fullName evidence="1">Uncharacterized protein</fullName>
    </submittedName>
</protein>
<dbReference type="Proteomes" id="UP000724584">
    <property type="component" value="Unassembled WGS sequence"/>
</dbReference>
<organism evidence="1 2">
    <name type="scientific">Chaetomium tenue</name>
    <dbReference type="NCBI Taxonomy" id="1854479"/>
    <lineage>
        <taxon>Eukaryota</taxon>
        <taxon>Fungi</taxon>
        <taxon>Dikarya</taxon>
        <taxon>Ascomycota</taxon>
        <taxon>Pezizomycotina</taxon>
        <taxon>Sordariomycetes</taxon>
        <taxon>Sordariomycetidae</taxon>
        <taxon>Sordariales</taxon>
        <taxon>Chaetomiaceae</taxon>
        <taxon>Chaetomium</taxon>
    </lineage>
</organism>
<sequence>MACINIFFIFEQMLLAIPPLRQTVRPHPSGPLLRMNIHTLAVILVVSKWLEQRQRYHGWNRRGRGSLVYCVVARATECRRRGAPRENPVCVGRAQTTLAGPHYQGSCPATLTLTNYNPNPYMERAVPVTSGVDQTANFPESVHGGCKVPKSFSHAKPGSVPIPQQIRYFIYPGSDIHTASERPSGQPLALTGGTNR</sequence>
<reference evidence="1 2" key="1">
    <citation type="journal article" date="2021" name="Nat. Commun.">
        <title>Genetic determinants of endophytism in the Arabidopsis root mycobiome.</title>
        <authorList>
            <person name="Mesny F."/>
            <person name="Miyauchi S."/>
            <person name="Thiergart T."/>
            <person name="Pickel B."/>
            <person name="Atanasova L."/>
            <person name="Karlsson M."/>
            <person name="Huettel B."/>
            <person name="Barry K.W."/>
            <person name="Haridas S."/>
            <person name="Chen C."/>
            <person name="Bauer D."/>
            <person name="Andreopoulos W."/>
            <person name="Pangilinan J."/>
            <person name="LaButti K."/>
            <person name="Riley R."/>
            <person name="Lipzen A."/>
            <person name="Clum A."/>
            <person name="Drula E."/>
            <person name="Henrissat B."/>
            <person name="Kohler A."/>
            <person name="Grigoriev I.V."/>
            <person name="Martin F.M."/>
            <person name="Hacquard S."/>
        </authorList>
    </citation>
    <scope>NUCLEOTIDE SEQUENCE [LARGE SCALE GENOMIC DNA]</scope>
    <source>
        <strain evidence="1 2">MPI-SDFR-AT-0079</strain>
    </source>
</reference>
<evidence type="ECO:0000313" key="2">
    <source>
        <dbReference type="Proteomes" id="UP000724584"/>
    </source>
</evidence>
<proteinExistence type="predicted"/>
<comment type="caution">
    <text evidence="1">The sequence shown here is derived from an EMBL/GenBank/DDBJ whole genome shotgun (WGS) entry which is preliminary data.</text>
</comment>
<dbReference type="EMBL" id="JAGIZQ010000002">
    <property type="protein sequence ID" value="KAH6641792.1"/>
    <property type="molecule type" value="Genomic_DNA"/>
</dbReference>